<evidence type="ECO:0000313" key="1">
    <source>
        <dbReference type="EMBL" id="QXT61757.1"/>
    </source>
</evidence>
<protein>
    <submittedName>
        <fullName evidence="1">Uncharacterized protein</fullName>
    </submittedName>
</protein>
<organism evidence="1 2">
    <name type="scientific">Tessaracoccus palaemonis</name>
    <dbReference type="NCBI Taxonomy" id="2829499"/>
    <lineage>
        <taxon>Bacteria</taxon>
        <taxon>Bacillati</taxon>
        <taxon>Actinomycetota</taxon>
        <taxon>Actinomycetes</taxon>
        <taxon>Propionibacteriales</taxon>
        <taxon>Propionibacteriaceae</taxon>
        <taxon>Tessaracoccus</taxon>
    </lineage>
</organism>
<proteinExistence type="predicted"/>
<reference evidence="1 2" key="1">
    <citation type="submission" date="2021-07" db="EMBL/GenBank/DDBJ databases">
        <title>complete genome sequencing of Tessaracoccus sp.J1M15.</title>
        <authorList>
            <person name="Bae J.-W."/>
            <person name="Kim D.-y."/>
        </authorList>
    </citation>
    <scope>NUCLEOTIDE SEQUENCE [LARGE SCALE GENOMIC DNA]</scope>
    <source>
        <strain evidence="1 2">J1M15</strain>
    </source>
</reference>
<sequence length="56" mass="6227">MCRAVTCKVCGKTTWAGCGQHIESVKRTVPPAQWCQGHDRAEQAPRGGLFSRLRTR</sequence>
<evidence type="ECO:0000313" key="2">
    <source>
        <dbReference type="Proteomes" id="UP000824504"/>
    </source>
</evidence>
<accession>A0ABX8SH00</accession>
<dbReference type="EMBL" id="CP079216">
    <property type="protein sequence ID" value="QXT61757.1"/>
    <property type="molecule type" value="Genomic_DNA"/>
</dbReference>
<gene>
    <name evidence="1" type="ORF">KDB89_08070</name>
</gene>
<dbReference type="RefSeq" id="WP_219079994.1">
    <property type="nucleotide sequence ID" value="NZ_CP079216.1"/>
</dbReference>
<name>A0ABX8SH00_9ACTN</name>
<dbReference type="PANTHER" id="PTHR34724:SF2">
    <property type="entry name" value="OS12G0596101 PROTEIN"/>
    <property type="match status" value="1"/>
</dbReference>
<keyword evidence="2" id="KW-1185">Reference proteome</keyword>
<dbReference type="Proteomes" id="UP000824504">
    <property type="component" value="Chromosome"/>
</dbReference>
<dbReference type="PANTHER" id="PTHR34724">
    <property type="entry name" value="OS12G0596101 PROTEIN"/>
    <property type="match status" value="1"/>
</dbReference>